<keyword evidence="2 5" id="KW-0812">Transmembrane</keyword>
<accession>A0A4E0QY73</accession>
<dbReference type="PANTHER" id="PTHR46641">
    <property type="entry name" value="FMRFAMIDE RECEPTOR-RELATED"/>
    <property type="match status" value="1"/>
</dbReference>
<reference evidence="7" key="1">
    <citation type="submission" date="2019-03" db="EMBL/GenBank/DDBJ databases">
        <title>Improved annotation for the trematode Fasciola hepatica.</title>
        <authorList>
            <person name="Choi Y.-J."/>
            <person name="Martin J."/>
            <person name="Mitreva M."/>
        </authorList>
    </citation>
    <scope>NUCLEOTIDE SEQUENCE [LARGE SCALE GENOMIC DNA]</scope>
</reference>
<gene>
    <name evidence="7" type="ORF">D915_010255</name>
</gene>
<dbReference type="InterPro" id="IPR000276">
    <property type="entry name" value="GPCR_Rhodpsn"/>
</dbReference>
<feature type="transmembrane region" description="Helical" evidence="5">
    <location>
        <begin position="81"/>
        <end position="104"/>
    </location>
</feature>
<comment type="subcellular location">
    <subcellularLocation>
        <location evidence="1">Membrane</location>
    </subcellularLocation>
</comment>
<sequence>MNDPSIEASKRGIDIHIAKAGREMGHTKVGSDILLEPLNRITSSAKSDIRPEIVQNLLGMNLSATESNWTTSVADDSDYSYIIACGYVFVQTGICAVGFVLNMLNFVVFVQPTFRAPTYIMMTFLSLADAVTLGFRIPQGYVFFPIVSEHNSDAVLYVYVYSTYVEVPLTNMSENISAWLTVALAIERYVTMKHWSTAKRYFTIRNTRLLVLVIFLIAVVFNTPYFATQMITLSRVNGTLELKSELTSFSHTVYYAVCTYLRIVLVQIIPLCFLCVSNCLLFALVSQHNQRFSRHQKCGVGGTPVKRRKPVSRRKTSCGSFLGTVSVYECPVNTNETCSIQHMQAETSEPVRIVSVEGSNGESSHLNASPVKSRYSDLSFESRTIPCSETKINMSSAAKQRTQERPSVEFVQHSSLISNNFQSESSRSVGKHDRSQKRRATQNKLTILLIAVILLFLIGQVPQSLAYIRVFATLGICSTNQLEHCTAHQLYRMITVNLSHLAFTLNFFVYFFLNRDFRNTLTSCSFARFHCRRTN</sequence>
<evidence type="ECO:0000313" key="8">
    <source>
        <dbReference type="Proteomes" id="UP000230066"/>
    </source>
</evidence>
<dbReference type="GO" id="GO:0016020">
    <property type="term" value="C:membrane"/>
    <property type="evidence" value="ECO:0007669"/>
    <property type="project" value="UniProtKB-SubCell"/>
</dbReference>
<dbReference type="InterPro" id="IPR052954">
    <property type="entry name" value="GPCR-Ligand_Int"/>
</dbReference>
<protein>
    <recommendedName>
        <fullName evidence="6">G-protein coupled receptors family 1 profile domain-containing protein</fullName>
    </recommendedName>
</protein>
<proteinExistence type="predicted"/>
<feature type="domain" description="G-protein coupled receptors family 1 profile" evidence="6">
    <location>
        <begin position="101"/>
        <end position="510"/>
    </location>
</feature>
<dbReference type="Proteomes" id="UP000230066">
    <property type="component" value="Unassembled WGS sequence"/>
</dbReference>
<feature type="transmembrane region" description="Helical" evidence="5">
    <location>
        <begin position="445"/>
        <end position="470"/>
    </location>
</feature>
<feature type="transmembrane region" description="Helical" evidence="5">
    <location>
        <begin position="116"/>
        <end position="135"/>
    </location>
</feature>
<dbReference type="GO" id="GO:0004930">
    <property type="term" value="F:G protein-coupled receptor activity"/>
    <property type="evidence" value="ECO:0007669"/>
    <property type="project" value="InterPro"/>
</dbReference>
<dbReference type="AlphaFoldDB" id="A0A4E0QY73"/>
<keyword evidence="4 5" id="KW-0472">Membrane</keyword>
<keyword evidence="8" id="KW-1185">Reference proteome</keyword>
<dbReference type="PROSITE" id="PS50262">
    <property type="entry name" value="G_PROTEIN_RECEP_F1_2"/>
    <property type="match status" value="1"/>
</dbReference>
<dbReference type="Pfam" id="PF00001">
    <property type="entry name" value="7tm_1"/>
    <property type="match status" value="1"/>
</dbReference>
<evidence type="ECO:0000256" key="3">
    <source>
        <dbReference type="ARBA" id="ARBA00022989"/>
    </source>
</evidence>
<evidence type="ECO:0000256" key="1">
    <source>
        <dbReference type="ARBA" id="ARBA00004370"/>
    </source>
</evidence>
<feature type="transmembrane region" description="Helical" evidence="5">
    <location>
        <begin position="490"/>
        <end position="513"/>
    </location>
</feature>
<comment type="caution">
    <text evidence="7">The sequence shown here is derived from an EMBL/GenBank/DDBJ whole genome shotgun (WGS) entry which is preliminary data.</text>
</comment>
<dbReference type="PANTHER" id="PTHR46641:SF2">
    <property type="entry name" value="FMRFAMIDE RECEPTOR"/>
    <property type="match status" value="1"/>
</dbReference>
<dbReference type="InterPro" id="IPR017452">
    <property type="entry name" value="GPCR_Rhodpsn_7TM"/>
</dbReference>
<evidence type="ECO:0000313" key="7">
    <source>
        <dbReference type="EMBL" id="THD18276.1"/>
    </source>
</evidence>
<keyword evidence="3 5" id="KW-1133">Transmembrane helix</keyword>
<evidence type="ECO:0000256" key="2">
    <source>
        <dbReference type="ARBA" id="ARBA00022692"/>
    </source>
</evidence>
<dbReference type="EMBL" id="JXXN02015179">
    <property type="protein sequence ID" value="THD18276.1"/>
    <property type="molecule type" value="Genomic_DNA"/>
</dbReference>
<feature type="transmembrane region" description="Helical" evidence="5">
    <location>
        <begin position="209"/>
        <end position="232"/>
    </location>
</feature>
<dbReference type="Gene3D" id="1.20.1070.10">
    <property type="entry name" value="Rhodopsin 7-helix transmembrane proteins"/>
    <property type="match status" value="2"/>
</dbReference>
<evidence type="ECO:0000256" key="5">
    <source>
        <dbReference type="SAM" id="Phobius"/>
    </source>
</evidence>
<name>A0A4E0QY73_FASHE</name>
<evidence type="ECO:0000259" key="6">
    <source>
        <dbReference type="PROSITE" id="PS50262"/>
    </source>
</evidence>
<dbReference type="CDD" id="cd14978">
    <property type="entry name" value="7tmA_FMRFamide_R-like"/>
    <property type="match status" value="1"/>
</dbReference>
<evidence type="ECO:0000256" key="4">
    <source>
        <dbReference type="ARBA" id="ARBA00023136"/>
    </source>
</evidence>
<dbReference type="SUPFAM" id="SSF81321">
    <property type="entry name" value="Family A G protein-coupled receptor-like"/>
    <property type="match status" value="1"/>
</dbReference>
<organism evidence="7 8">
    <name type="scientific">Fasciola hepatica</name>
    <name type="common">Liver fluke</name>
    <dbReference type="NCBI Taxonomy" id="6192"/>
    <lineage>
        <taxon>Eukaryota</taxon>
        <taxon>Metazoa</taxon>
        <taxon>Spiralia</taxon>
        <taxon>Lophotrochozoa</taxon>
        <taxon>Platyhelminthes</taxon>
        <taxon>Trematoda</taxon>
        <taxon>Digenea</taxon>
        <taxon>Plagiorchiida</taxon>
        <taxon>Echinostomata</taxon>
        <taxon>Echinostomatoidea</taxon>
        <taxon>Fasciolidae</taxon>
        <taxon>Fasciola</taxon>
    </lineage>
</organism>
<feature type="transmembrane region" description="Helical" evidence="5">
    <location>
        <begin position="252"/>
        <end position="285"/>
    </location>
</feature>